<feature type="compositionally biased region" description="Low complexity" evidence="1">
    <location>
        <begin position="1"/>
        <end position="21"/>
    </location>
</feature>
<dbReference type="InterPro" id="IPR025724">
    <property type="entry name" value="GAG-pre-integrase_dom"/>
</dbReference>
<feature type="region of interest" description="Disordered" evidence="1">
    <location>
        <begin position="1"/>
        <end position="33"/>
    </location>
</feature>
<dbReference type="PANTHER" id="PTHR11439:SF498">
    <property type="entry name" value="DNAK FAMILY PROTEIN"/>
    <property type="match status" value="1"/>
</dbReference>
<evidence type="ECO:0000313" key="5">
    <source>
        <dbReference type="Proteomes" id="UP000288805"/>
    </source>
</evidence>
<proteinExistence type="predicted"/>
<evidence type="ECO:0000259" key="2">
    <source>
        <dbReference type="Pfam" id="PF07727"/>
    </source>
</evidence>
<organism evidence="4 5">
    <name type="scientific">Vitis vinifera</name>
    <name type="common">Grape</name>
    <dbReference type="NCBI Taxonomy" id="29760"/>
    <lineage>
        <taxon>Eukaryota</taxon>
        <taxon>Viridiplantae</taxon>
        <taxon>Streptophyta</taxon>
        <taxon>Embryophyta</taxon>
        <taxon>Tracheophyta</taxon>
        <taxon>Spermatophyta</taxon>
        <taxon>Magnoliopsida</taxon>
        <taxon>eudicotyledons</taxon>
        <taxon>Gunneridae</taxon>
        <taxon>Pentapetalae</taxon>
        <taxon>rosids</taxon>
        <taxon>Vitales</taxon>
        <taxon>Vitaceae</taxon>
        <taxon>Viteae</taxon>
        <taxon>Vitis</taxon>
    </lineage>
</organism>
<dbReference type="Pfam" id="PF07727">
    <property type="entry name" value="RVT_2"/>
    <property type="match status" value="1"/>
</dbReference>
<sequence length="1087" mass="121897">MSFGDSPLVNPSPVLPSSSNSFNQPPINPSDDSSSRITYIQATILLVKHTAWLRANNLVLSWLMNSISKEIRNSLLFVVFAVDLWTELKVRYLRSDGPRVFQLEKSLSCISQGALSVTEYFSTFKTFWDEYISYRPFPTCTCGKMATCTCELFNFLQIRQQSDYVLKFLVGLNDSYASIRSQLLLMVPLPNMSKVFSLLLQEESQRQLTNSATCNETHALMAKQSNQQSYQPQSFKDKPKKSALHCTHCGYNGHTVDKCFQLHEEFHKLVALANSVQPNSSNQNNVQPAVNLVTTSHFSDHMICSPLLYHSTPKPINASINLPNGTTVPATHIGTDQSMEKMIGIALEKEGLYHLIPASSQAKTCNSFQFNSAPLVLSSIHKHLDIWHCRLGHVSSSRFHSLKQIDSAITLDHTNVCDICPLAKQRRLPFSVSQNSPSTTSFFNSYHNVGSASPPNNSPSLSEPPALLESNSPTFPSPSHVDSTDPKVLQLRKSTRIKQKPSYLQDYYCGNVSSSQNATQASTSLDCSPTEGNFYSLHHFLSTSRLSTSHKAFLTSITNSLEPKSYTQASHLPEWQAAMQHELTALELNKTWELVTLPKNKRTIGCKWVFKVKYKADGTIERHKARLVAKGYTQQEGLDFFDTFSPVAKITSIRLLLAVAAVKQWHLHQLDVNNAFLHGDLHEEVYMELPPGLAVQGEQKVCRLLKSLYGLKQASRQWYAKLSQALLSYGFIQGNSDCSLFIKKSESSFMALLVYVDDVLLASDNILEIERLKTFLDAKFTIKDLGPLKYFLGLEVARSKTGISLCQRKYILDILEDTGLTGSKPAAFPMESTLKLSANDTNFYEDPSGYRRLIGRLLYLTLTRPDLAYSVQVLSQFLAKPAVSHHQAAIRVLRYLKATPGQGLFFPSSSDFQLKGFSDSDWAGCVDTRRSVTGFAIFLGNSLISWKSKKQVTVSRSSAEAEYRALATTTCEIQWLLYALQDLDIKHSQSALLYTDSQSAMSIATNPVQHERTKHIQIDCHLIREKLQQHVIKLFHIPSRLQLADIFTKPLGSLPFHHNLRKMNIINIHVHLEGGVGVLHLILKAWN</sequence>
<dbReference type="Proteomes" id="UP000288805">
    <property type="component" value="Unassembled WGS sequence"/>
</dbReference>
<gene>
    <name evidence="4" type="primary">RE2_554</name>
    <name evidence="4" type="ORF">CK203_020152</name>
</gene>
<feature type="compositionally biased region" description="Low complexity" evidence="1">
    <location>
        <begin position="451"/>
        <end position="473"/>
    </location>
</feature>
<evidence type="ECO:0000256" key="1">
    <source>
        <dbReference type="SAM" id="MobiDB-lite"/>
    </source>
</evidence>
<dbReference type="AlphaFoldDB" id="A0A438J8L1"/>
<reference evidence="4 5" key="1">
    <citation type="journal article" date="2018" name="PLoS Genet.">
        <title>Population sequencing reveals clonal diversity and ancestral inbreeding in the grapevine cultivar Chardonnay.</title>
        <authorList>
            <person name="Roach M.J."/>
            <person name="Johnson D.L."/>
            <person name="Bohlmann J."/>
            <person name="van Vuuren H.J."/>
            <person name="Jones S.J."/>
            <person name="Pretorius I.S."/>
            <person name="Schmidt S.A."/>
            <person name="Borneman A.R."/>
        </authorList>
    </citation>
    <scope>NUCLEOTIDE SEQUENCE [LARGE SCALE GENOMIC DNA]</scope>
    <source>
        <strain evidence="5">cv. Chardonnay</strain>
        <tissue evidence="4">Leaf</tissue>
    </source>
</reference>
<feature type="domain" description="Reverse transcriptase Ty1/copia-type" evidence="2">
    <location>
        <begin position="589"/>
        <end position="831"/>
    </location>
</feature>
<protein>
    <submittedName>
        <fullName evidence="4">Retrovirus-related Pol polyprotein from transposon RE2</fullName>
    </submittedName>
</protein>
<accession>A0A438J8L1</accession>
<comment type="caution">
    <text evidence="4">The sequence shown here is derived from an EMBL/GenBank/DDBJ whole genome shotgun (WGS) entry which is preliminary data.</text>
</comment>
<feature type="domain" description="GAG-pre-integrase" evidence="3">
    <location>
        <begin position="352"/>
        <end position="425"/>
    </location>
</feature>
<evidence type="ECO:0000259" key="3">
    <source>
        <dbReference type="Pfam" id="PF13976"/>
    </source>
</evidence>
<dbReference type="SUPFAM" id="SSF56672">
    <property type="entry name" value="DNA/RNA polymerases"/>
    <property type="match status" value="1"/>
</dbReference>
<dbReference type="InterPro" id="IPR013103">
    <property type="entry name" value="RVT_2"/>
</dbReference>
<dbReference type="PANTHER" id="PTHR11439">
    <property type="entry name" value="GAG-POL-RELATED RETROTRANSPOSON"/>
    <property type="match status" value="1"/>
</dbReference>
<feature type="region of interest" description="Disordered" evidence="1">
    <location>
        <begin position="450"/>
        <end position="486"/>
    </location>
</feature>
<evidence type="ECO:0000313" key="4">
    <source>
        <dbReference type="EMBL" id="RVX05303.1"/>
    </source>
</evidence>
<dbReference type="EMBL" id="QGNW01000057">
    <property type="protein sequence ID" value="RVX05303.1"/>
    <property type="molecule type" value="Genomic_DNA"/>
</dbReference>
<dbReference type="CDD" id="cd09272">
    <property type="entry name" value="RNase_HI_RT_Ty1"/>
    <property type="match status" value="1"/>
</dbReference>
<dbReference type="InterPro" id="IPR043502">
    <property type="entry name" value="DNA/RNA_pol_sf"/>
</dbReference>
<feature type="compositionally biased region" description="Polar residues" evidence="1">
    <location>
        <begin position="22"/>
        <end position="33"/>
    </location>
</feature>
<dbReference type="Pfam" id="PF13976">
    <property type="entry name" value="gag_pre-integrs"/>
    <property type="match status" value="1"/>
</dbReference>
<name>A0A438J8L1_VITVI</name>